<name>A0A1U8A7Q3_NELNU</name>
<dbReference type="Pfam" id="PF22600">
    <property type="entry name" value="MTPAP-like_central"/>
    <property type="match status" value="1"/>
</dbReference>
<dbReference type="SUPFAM" id="SSF81631">
    <property type="entry name" value="PAP/OAS1 substrate-binding domain"/>
    <property type="match status" value="1"/>
</dbReference>
<sequence length="429" mass="48574">MKLEMSTPHVQYHALEIVLKDILSATKPRQEDCAIRVHIINEFRAVVESVESLRGTTVEPFGSFVSNLYTRRGDLDISVEVPNDSLVSAAGRRHKQDILKDIRKALRKRGGIHNLQFIPNARVPILKFESNRQNITCDISISNILGRTKSKLLLWISEIDERFRDMVLLVKEWAMAQNINDSKSGTLNSYSLCLLVIFHFQNCRPAIVPPLKEIYPGNIADDLTGVGDIVEGNIRDACAANISRFREKLKLNNSSLSELFVSFVNEFSRINLIASEYAICTYTGQWEEITSNSKWMAKKYPLLIEDPFEHQENTARAVGASQLIRISEAFMTTHHMLTSYTADRSSLVSTLFRPQILSQLVARTPRGVPSTAGRGRHRLNQSLSASIPSRNQTQFLALGNRTSTSYSQRRGPVVNSQAQQEWRPRYSER</sequence>
<evidence type="ECO:0000256" key="1">
    <source>
        <dbReference type="SAM" id="MobiDB-lite"/>
    </source>
</evidence>
<feature type="domain" description="Poly(A) RNA polymerase mitochondrial-like central palm" evidence="2">
    <location>
        <begin position="18"/>
        <end position="156"/>
    </location>
</feature>
<dbReference type="GO" id="GO:0050265">
    <property type="term" value="F:RNA uridylyltransferase activity"/>
    <property type="evidence" value="ECO:0000318"/>
    <property type="project" value="GO_Central"/>
</dbReference>
<dbReference type="PANTHER" id="PTHR12271">
    <property type="entry name" value="POLY A POLYMERASE CID PAP -RELATED"/>
    <property type="match status" value="1"/>
</dbReference>
<dbReference type="RefSeq" id="XP_010262613.1">
    <property type="nucleotide sequence ID" value="XM_010264311.2"/>
</dbReference>
<dbReference type="SUPFAM" id="SSF81301">
    <property type="entry name" value="Nucleotidyltransferase"/>
    <property type="match status" value="1"/>
</dbReference>
<feature type="region of interest" description="Disordered" evidence="1">
    <location>
        <begin position="403"/>
        <end position="429"/>
    </location>
</feature>
<dbReference type="GeneID" id="104601111"/>
<dbReference type="GO" id="GO:0031123">
    <property type="term" value="P:RNA 3'-end processing"/>
    <property type="evidence" value="ECO:0000318"/>
    <property type="project" value="GO_Central"/>
</dbReference>
<accession>A0A1U8A7Q3</accession>
<evidence type="ECO:0000313" key="3">
    <source>
        <dbReference type="Proteomes" id="UP000189703"/>
    </source>
</evidence>
<proteinExistence type="predicted"/>
<dbReference type="eggNOG" id="KOG2277">
    <property type="taxonomic scope" value="Eukaryota"/>
</dbReference>
<dbReference type="OrthoDB" id="2274644at2759"/>
<evidence type="ECO:0000259" key="2">
    <source>
        <dbReference type="Pfam" id="PF22600"/>
    </source>
</evidence>
<dbReference type="PANTHER" id="PTHR12271:SF123">
    <property type="entry name" value="PROTEIN HESO1"/>
    <property type="match status" value="1"/>
</dbReference>
<dbReference type="InterPro" id="IPR043519">
    <property type="entry name" value="NT_sf"/>
</dbReference>
<dbReference type="Proteomes" id="UP000189703">
    <property type="component" value="Unplaced"/>
</dbReference>
<dbReference type="STRING" id="4432.A0A1U8A7Q3"/>
<protein>
    <submittedName>
        <fullName evidence="4 5">Protein HESO1 isoform X1</fullName>
    </submittedName>
</protein>
<dbReference type="InterPro" id="IPR054708">
    <property type="entry name" value="MTPAP-like_central"/>
</dbReference>
<evidence type="ECO:0000313" key="4">
    <source>
        <dbReference type="RefSeq" id="XP_010262612.1"/>
    </source>
</evidence>
<feature type="compositionally biased region" description="Polar residues" evidence="1">
    <location>
        <begin position="403"/>
        <end position="420"/>
    </location>
</feature>
<dbReference type="AlphaFoldDB" id="A0A1U8A7Q3"/>
<gene>
    <name evidence="4 5" type="primary">LOC104601111</name>
</gene>
<dbReference type="KEGG" id="nnu:104601111"/>
<feature type="region of interest" description="Disordered" evidence="1">
    <location>
        <begin position="366"/>
        <end position="386"/>
    </location>
</feature>
<organism evidence="3 4">
    <name type="scientific">Nelumbo nucifera</name>
    <name type="common">Sacred lotus</name>
    <dbReference type="NCBI Taxonomy" id="4432"/>
    <lineage>
        <taxon>Eukaryota</taxon>
        <taxon>Viridiplantae</taxon>
        <taxon>Streptophyta</taxon>
        <taxon>Embryophyta</taxon>
        <taxon>Tracheophyta</taxon>
        <taxon>Spermatophyta</taxon>
        <taxon>Magnoliopsida</taxon>
        <taxon>Proteales</taxon>
        <taxon>Nelumbonaceae</taxon>
        <taxon>Nelumbo</taxon>
    </lineage>
</organism>
<reference evidence="4 5" key="1">
    <citation type="submission" date="2025-04" db="UniProtKB">
        <authorList>
            <consortium name="RefSeq"/>
        </authorList>
    </citation>
    <scope>IDENTIFICATION</scope>
</reference>
<dbReference type="Gene3D" id="3.30.460.10">
    <property type="entry name" value="Beta Polymerase, domain 2"/>
    <property type="match status" value="1"/>
</dbReference>
<keyword evidence="3" id="KW-1185">Reference proteome</keyword>
<dbReference type="Gene3D" id="1.10.1410.10">
    <property type="match status" value="1"/>
</dbReference>
<evidence type="ECO:0000313" key="5">
    <source>
        <dbReference type="RefSeq" id="XP_010262613.1"/>
    </source>
</evidence>
<dbReference type="RefSeq" id="XP_010262612.1">
    <property type="nucleotide sequence ID" value="XM_010264310.2"/>
</dbReference>
<dbReference type="OMA" id="SNMRWLP"/>
<dbReference type="CDD" id="cd05402">
    <property type="entry name" value="NT_PAP_TUTase"/>
    <property type="match status" value="1"/>
</dbReference>